<dbReference type="SMART" id="SM00483">
    <property type="entry name" value="POLXc"/>
    <property type="match status" value="1"/>
</dbReference>
<dbReference type="GO" id="GO:0003887">
    <property type="term" value="F:DNA-directed DNA polymerase activity"/>
    <property type="evidence" value="ECO:0007669"/>
    <property type="project" value="UniProtKB-UniRule"/>
</dbReference>
<protein>
    <recommendedName>
        <fullName evidence="5">DNA polymerase</fullName>
        <ecNumber evidence="5">2.7.7.7</ecNumber>
    </recommendedName>
</protein>
<comment type="catalytic activity">
    <reaction evidence="5">
        <text>DNA(n) + a 2'-deoxyribonucleoside 5'-triphosphate = DNA(n+1) + diphosphate</text>
        <dbReference type="Rhea" id="RHEA:22508"/>
        <dbReference type="Rhea" id="RHEA-COMP:17339"/>
        <dbReference type="Rhea" id="RHEA-COMP:17340"/>
        <dbReference type="ChEBI" id="CHEBI:33019"/>
        <dbReference type="ChEBI" id="CHEBI:61560"/>
        <dbReference type="ChEBI" id="CHEBI:173112"/>
        <dbReference type="EC" id="2.7.7.7"/>
    </reaction>
</comment>
<dbReference type="PANTHER" id="PTHR11276:SF28">
    <property type="entry name" value="DNA POLYMERASE LAMBDA"/>
    <property type="match status" value="1"/>
</dbReference>
<dbReference type="InterPro" id="IPR027421">
    <property type="entry name" value="DNA_pol_lamdba_lyase_dom_sf"/>
</dbReference>
<dbReference type="PRINTS" id="PR00870">
    <property type="entry name" value="DNAPOLXBETA"/>
</dbReference>
<feature type="region of interest" description="Disordered" evidence="6">
    <location>
        <begin position="265"/>
        <end position="307"/>
    </location>
</feature>
<evidence type="ECO:0000256" key="5">
    <source>
        <dbReference type="RuleBase" id="RU366014"/>
    </source>
</evidence>
<keyword evidence="3 5" id="KW-0548">Nucleotidyltransferase</keyword>
<reference evidence="8 9" key="1">
    <citation type="journal article" date="2021" name="Sci. Rep.">
        <title>The genome of the diatom Chaetoceros tenuissimus carries an ancient integrated fragment of an extant virus.</title>
        <authorList>
            <person name="Hongo Y."/>
            <person name="Kimura K."/>
            <person name="Takaki Y."/>
            <person name="Yoshida Y."/>
            <person name="Baba S."/>
            <person name="Kobayashi G."/>
            <person name="Nagasaki K."/>
            <person name="Hano T."/>
            <person name="Tomaru Y."/>
        </authorList>
    </citation>
    <scope>NUCLEOTIDE SEQUENCE [LARGE SCALE GENOMIC DNA]</scope>
    <source>
        <strain evidence="8 9">NIES-3715</strain>
    </source>
</reference>
<comment type="subcellular location">
    <subcellularLocation>
        <location evidence="5">Nucleus</location>
    </subcellularLocation>
</comment>
<dbReference type="Pfam" id="PF14792">
    <property type="entry name" value="DNA_pol_B_palm"/>
    <property type="match status" value="1"/>
</dbReference>
<evidence type="ECO:0000313" key="8">
    <source>
        <dbReference type="EMBL" id="GFH53075.1"/>
    </source>
</evidence>
<keyword evidence="5" id="KW-0234">DNA repair</keyword>
<keyword evidence="5" id="KW-0239">DNA-directed DNA polymerase</keyword>
<dbReference type="InterPro" id="IPR022312">
    <property type="entry name" value="DNA_pol_X"/>
</dbReference>
<evidence type="ECO:0000259" key="7">
    <source>
        <dbReference type="SMART" id="SM00483"/>
    </source>
</evidence>
<organism evidence="8 9">
    <name type="scientific">Chaetoceros tenuissimus</name>
    <dbReference type="NCBI Taxonomy" id="426638"/>
    <lineage>
        <taxon>Eukaryota</taxon>
        <taxon>Sar</taxon>
        <taxon>Stramenopiles</taxon>
        <taxon>Ochrophyta</taxon>
        <taxon>Bacillariophyta</taxon>
        <taxon>Coscinodiscophyceae</taxon>
        <taxon>Chaetocerotophycidae</taxon>
        <taxon>Chaetocerotales</taxon>
        <taxon>Chaetocerotaceae</taxon>
        <taxon>Chaetoceros</taxon>
    </lineage>
</organism>
<dbReference type="GO" id="GO:0005634">
    <property type="term" value="C:nucleus"/>
    <property type="evidence" value="ECO:0007669"/>
    <property type="project" value="UniProtKB-SubCell"/>
</dbReference>
<dbReference type="SUPFAM" id="SSF81301">
    <property type="entry name" value="Nucleotidyltransferase"/>
    <property type="match status" value="1"/>
</dbReference>
<dbReference type="EMBL" id="BLLK01000046">
    <property type="protein sequence ID" value="GFH53075.1"/>
    <property type="molecule type" value="Genomic_DNA"/>
</dbReference>
<dbReference type="InterPro" id="IPR043519">
    <property type="entry name" value="NT_sf"/>
</dbReference>
<dbReference type="GO" id="GO:0003677">
    <property type="term" value="F:DNA binding"/>
    <property type="evidence" value="ECO:0007669"/>
    <property type="project" value="UniProtKB-UniRule"/>
</dbReference>
<dbReference type="Pfam" id="PF10391">
    <property type="entry name" value="DNA_pol_lambd_f"/>
    <property type="match status" value="1"/>
</dbReference>
<dbReference type="InterPro" id="IPR002054">
    <property type="entry name" value="DNA-dir_DNA_pol_X"/>
</dbReference>
<dbReference type="AlphaFoldDB" id="A0AAD3H7B7"/>
<dbReference type="Gene3D" id="1.10.150.110">
    <property type="entry name" value="DNA polymerase beta, N-terminal domain-like"/>
    <property type="match status" value="1"/>
</dbReference>
<dbReference type="Gene3D" id="1.10.150.20">
    <property type="entry name" value="5' to 3' exonuclease, C-terminal subdomain"/>
    <property type="match status" value="1"/>
</dbReference>
<dbReference type="Proteomes" id="UP001054902">
    <property type="component" value="Unassembled WGS sequence"/>
</dbReference>
<evidence type="ECO:0000256" key="1">
    <source>
        <dbReference type="ARBA" id="ARBA00022634"/>
    </source>
</evidence>
<evidence type="ECO:0000256" key="4">
    <source>
        <dbReference type="ARBA" id="ARBA00022705"/>
    </source>
</evidence>
<keyword evidence="5" id="KW-0539">Nucleus</keyword>
<dbReference type="InterPro" id="IPR018944">
    <property type="entry name" value="DNA_pol_lambd_fingers_domain"/>
</dbReference>
<evidence type="ECO:0000313" key="9">
    <source>
        <dbReference type="Proteomes" id="UP001054902"/>
    </source>
</evidence>
<dbReference type="InterPro" id="IPR029398">
    <property type="entry name" value="PolB_thumb"/>
</dbReference>
<keyword evidence="4" id="KW-0235">DNA replication</keyword>
<dbReference type="PRINTS" id="PR00869">
    <property type="entry name" value="DNAPOLX"/>
</dbReference>
<dbReference type="GO" id="GO:0006303">
    <property type="term" value="P:double-strand break repair via nonhomologous end joining"/>
    <property type="evidence" value="ECO:0007669"/>
    <property type="project" value="TreeGrafter"/>
</dbReference>
<feature type="region of interest" description="Disordered" evidence="6">
    <location>
        <begin position="1"/>
        <end position="21"/>
    </location>
</feature>
<dbReference type="PANTHER" id="PTHR11276">
    <property type="entry name" value="DNA POLYMERASE TYPE-X FAMILY MEMBER"/>
    <property type="match status" value="1"/>
</dbReference>
<comment type="caution">
    <text evidence="8">The sequence shown here is derived from an EMBL/GenBank/DDBJ whole genome shotgun (WGS) entry which is preliminary data.</text>
</comment>
<feature type="compositionally biased region" description="Basic and acidic residues" evidence="6">
    <location>
        <begin position="295"/>
        <end position="307"/>
    </location>
</feature>
<dbReference type="InterPro" id="IPR037160">
    <property type="entry name" value="DNA_Pol_thumb_sf"/>
</dbReference>
<accession>A0AAD3H7B7</accession>
<keyword evidence="1" id="KW-0237">DNA synthesis</keyword>
<proteinExistence type="inferred from homology"/>
<dbReference type="Pfam" id="PF14791">
    <property type="entry name" value="DNA_pol_B_thumb"/>
    <property type="match status" value="1"/>
</dbReference>
<evidence type="ECO:0000256" key="6">
    <source>
        <dbReference type="SAM" id="MobiDB-lite"/>
    </source>
</evidence>
<comment type="function">
    <text evidence="5">DNA polymerase that functions in several pathways of DNA repair. Involved in base excision repair (BER) responsible for repair of lesions that give rise to abasic (AP) sites in DNA. Also contributes to DNA double-strand break repair by non-homologous end joining and homologous recombination. Has both template-dependent and template-independent (terminal transferase) DNA polymerase activities. Has also a 5'-deoxyribose-5-phosphate lyase (dRP lyase) activity.</text>
</comment>
<keyword evidence="9" id="KW-1185">Reference proteome</keyword>
<name>A0AAD3H7B7_9STRA</name>
<sequence>MKESHRLSSKASRAFSKPTQPLNAFVENHQCASTKDQSQLFTTPLKLATTSGEKRNTEAPRGTQGGQKITGLFSQREHDSQPKIKDTKKSILYTPLPSTANFVDLTTPPSKDDLVALPHQLVTRQKSEKQPPKKMSAANVKDVEVENALYFMKGVGKDMPETRVEVIKNKLRQASKDVKIHSRFCKSKLPRFLVLDFDVNLTLISEVLGFASTLEMASLLLGKVHFVSPAWVLSHADSIMNPDTKPSDNEIWSGQFTLQRMKKRARENNNSSKGLKKQHKPNDLATLVRTPTSRTSDEIITKKQDKSGARAEATVVQQSNNVKFANMLNVISKLYKEAPTLPGDKWRCYSYNIASGRVRTLDFEVSLRTLDKLKKIKGVGDKVLAHAREFLETGDIALIKEFEKDELRLSMRAMTKIWGVGPKLANDMIGYGLRNICDVRKALENGQLHLTDGQKVGVEFYEEFQKKMTIDEVQRIAKTVKDMARKFYPDIELEIMGSYRRGKTQCGDIDLLLIHKEYNDTIPKGFLDMLVERLRLKGHISHHLTKVDTKHYHTQSQGFHPKMFLQDPNSEIYMGVFNSPHVAGMHRRIDIKFQPYKEKIFALISFTGNGFFNRAIRLHATRKKGWKLSEKGLFDGTGRSIRKFSISSELCGSSPLSEMDSMHVSKRRQMNHLMLFQKKMSSPLQDWTPRN</sequence>
<dbReference type="EC" id="2.7.7.7" evidence="5"/>
<evidence type="ECO:0000256" key="2">
    <source>
        <dbReference type="ARBA" id="ARBA00022679"/>
    </source>
</evidence>
<dbReference type="SUPFAM" id="SSF81585">
    <property type="entry name" value="PsbU/PolX domain-like"/>
    <property type="match status" value="1"/>
</dbReference>
<gene>
    <name evidence="8" type="ORF">CTEN210_09551</name>
</gene>
<keyword evidence="5" id="KW-0227">DNA damage</keyword>
<dbReference type="GO" id="GO:0046872">
    <property type="term" value="F:metal ion binding"/>
    <property type="evidence" value="ECO:0007669"/>
    <property type="project" value="UniProtKB-UniRule"/>
</dbReference>
<evidence type="ECO:0000256" key="3">
    <source>
        <dbReference type="ARBA" id="ARBA00022695"/>
    </source>
</evidence>
<dbReference type="Gene3D" id="3.30.210.10">
    <property type="entry name" value="DNA polymerase, thumb domain"/>
    <property type="match status" value="1"/>
</dbReference>
<dbReference type="InterPro" id="IPR028207">
    <property type="entry name" value="DNA_pol_B_palm_palm"/>
</dbReference>
<dbReference type="CDD" id="cd00141">
    <property type="entry name" value="NT_POLXc"/>
    <property type="match status" value="1"/>
</dbReference>
<comment type="similarity">
    <text evidence="5">Belongs to the DNA polymerase type-X family.</text>
</comment>
<feature type="domain" description="DNA-directed DNA polymerase X" evidence="7">
    <location>
        <begin position="318"/>
        <end position="649"/>
    </location>
</feature>
<feature type="region of interest" description="Disordered" evidence="6">
    <location>
        <begin position="47"/>
        <end position="70"/>
    </location>
</feature>
<dbReference type="SUPFAM" id="SSF47802">
    <property type="entry name" value="DNA polymerase beta, N-terminal domain-like"/>
    <property type="match status" value="1"/>
</dbReference>
<keyword evidence="2 5" id="KW-0808">Transferase</keyword>
<dbReference type="Gene3D" id="3.30.460.10">
    <property type="entry name" value="Beta Polymerase, domain 2"/>
    <property type="match status" value="1"/>
</dbReference>
<dbReference type="InterPro" id="IPR002008">
    <property type="entry name" value="DNA_pol_X_beta-like"/>
</dbReference>